<gene>
    <name evidence="3" type="ORF">V4F39_25875</name>
</gene>
<sequence>MYLVAIAWIYVVLMMALAEATSPQGSVLGALITFGLYGLLPLSIVMYLLGTPMRRRKRREREAQEAAGAAAAASVPPDGRGQPAGDAVAPVGKEP</sequence>
<dbReference type="EMBL" id="JAZIBG010000056">
    <property type="protein sequence ID" value="MEF7617367.1"/>
    <property type="molecule type" value="Genomic_DNA"/>
</dbReference>
<evidence type="ECO:0000313" key="4">
    <source>
        <dbReference type="Proteomes" id="UP001336250"/>
    </source>
</evidence>
<evidence type="ECO:0000256" key="1">
    <source>
        <dbReference type="SAM" id="MobiDB-lite"/>
    </source>
</evidence>
<keyword evidence="4" id="KW-1185">Reference proteome</keyword>
<keyword evidence="2" id="KW-0812">Transmembrane</keyword>
<accession>A0AAW9QNY0</accession>
<dbReference type="Proteomes" id="UP001336250">
    <property type="component" value="Unassembled WGS sequence"/>
</dbReference>
<feature type="transmembrane region" description="Helical" evidence="2">
    <location>
        <begin position="28"/>
        <end position="49"/>
    </location>
</feature>
<keyword evidence="2" id="KW-0472">Membrane</keyword>
<evidence type="ECO:0000256" key="2">
    <source>
        <dbReference type="SAM" id="Phobius"/>
    </source>
</evidence>
<comment type="caution">
    <text evidence="3">The sequence shown here is derived from an EMBL/GenBank/DDBJ whole genome shotgun (WGS) entry which is preliminary data.</text>
</comment>
<feature type="region of interest" description="Disordered" evidence="1">
    <location>
        <begin position="58"/>
        <end position="95"/>
    </location>
</feature>
<evidence type="ECO:0008006" key="5">
    <source>
        <dbReference type="Google" id="ProtNLM"/>
    </source>
</evidence>
<evidence type="ECO:0000313" key="3">
    <source>
        <dbReference type="EMBL" id="MEF7617367.1"/>
    </source>
</evidence>
<proteinExistence type="predicted"/>
<name>A0AAW9QNY0_9BURK</name>
<keyword evidence="2" id="KW-1133">Transmembrane helix</keyword>
<organism evidence="3 4">
    <name type="scientific">Aquincola agrisoli</name>
    <dbReference type="NCBI Taxonomy" id="3119538"/>
    <lineage>
        <taxon>Bacteria</taxon>
        <taxon>Pseudomonadati</taxon>
        <taxon>Pseudomonadota</taxon>
        <taxon>Betaproteobacteria</taxon>
        <taxon>Burkholderiales</taxon>
        <taxon>Sphaerotilaceae</taxon>
        <taxon>Aquincola</taxon>
    </lineage>
</organism>
<dbReference type="RefSeq" id="WP_332293129.1">
    <property type="nucleotide sequence ID" value="NZ_JAZIBG010000056.1"/>
</dbReference>
<protein>
    <recommendedName>
        <fullName evidence="5">Transmembrane protein</fullName>
    </recommendedName>
</protein>
<dbReference type="AlphaFoldDB" id="A0AAW9QNY0"/>
<reference evidence="3 4" key="1">
    <citation type="submission" date="2024-02" db="EMBL/GenBank/DDBJ databases">
        <title>Genome sequence of Aquincola sp. MAHUQ-54.</title>
        <authorList>
            <person name="Huq M.A."/>
        </authorList>
    </citation>
    <scope>NUCLEOTIDE SEQUENCE [LARGE SCALE GENOMIC DNA]</scope>
    <source>
        <strain evidence="3 4">MAHUQ-54</strain>
    </source>
</reference>